<feature type="signal peptide" evidence="2">
    <location>
        <begin position="1"/>
        <end position="25"/>
    </location>
</feature>
<dbReference type="InterPro" id="IPR013783">
    <property type="entry name" value="Ig-like_fold"/>
</dbReference>
<feature type="chain" id="PRO_5016284342" evidence="2">
    <location>
        <begin position="26"/>
        <end position="625"/>
    </location>
</feature>
<keyword evidence="1" id="KW-0378">Hydrolase</keyword>
<dbReference type="SMART" id="SM00646">
    <property type="entry name" value="Ami_3"/>
    <property type="match status" value="1"/>
</dbReference>
<evidence type="ECO:0000256" key="1">
    <source>
        <dbReference type="ARBA" id="ARBA00022801"/>
    </source>
</evidence>
<accession>A0A2Z4Y6T5</accession>
<dbReference type="SUPFAM" id="SSF53187">
    <property type="entry name" value="Zn-dependent exopeptidases"/>
    <property type="match status" value="1"/>
</dbReference>
<evidence type="ECO:0000313" key="4">
    <source>
        <dbReference type="EMBL" id="AXA36891.1"/>
    </source>
</evidence>
<dbReference type="GO" id="GO:0009253">
    <property type="term" value="P:peptidoglycan catabolic process"/>
    <property type="evidence" value="ECO:0007669"/>
    <property type="project" value="InterPro"/>
</dbReference>
<dbReference type="AlphaFoldDB" id="A0A2Z4Y6T5"/>
<protein>
    <submittedName>
        <fullName evidence="4">N-acetylmuramoyl-L-alanine amidase</fullName>
    </submittedName>
</protein>
<sequence>MVWNINFKWLLVPCFLGLLANPLGASDTTTTPLRLVVRDPEKSVTTTTREYVNIMGVTAPDARVSVGGQAAQVFSTGVFVRDRVPLALGENRIEVVAERGAERASTTLEVQRLAPPAPKLERRQRLKIDAATIEPRRDVILSRGHELNVSFRGTPAQIAEFRIGDGKWHKMIEEADPGSTIPTGRYRATYIAPATGERPAQTITVRLRPAAHSPVTVIGPRVATAQAGGKVSFWDEASLRLVRTKTDGTALAYGLHEVRLGGPYLTELPAGTLLRITGKRDGFYRVALTPTMDAWVSENDVEMLPAGTPLPHLYFTNISVGGDDFSDLVTIPYSAQVPFAVSPGMSAAGRAVVTVDFYGAHHAATWISHRPTAKVIREVRVEQPATDLVRTTIELNSGQLWGYLVEATTTSLRIRIRRPPELAAPPDSPLKGLLIALEAGHGGDNFGARGVSGSKEKDINRMAVAELARQLQERGARTVLVREGDSAPTLGERARRATESSATLFISVHANSAGNERGYLAVSGTSTYYKHSFCRDLSEAIHARLLEKTGLGDFGNVGNFNYYPIRAVTWMPSMLVEQAFMSNPEDEAKMLDPEFRARMMSAVVAGIEDWLSAQRRTMQAAETKP</sequence>
<dbReference type="PANTHER" id="PTHR30404:SF0">
    <property type="entry name" value="N-ACETYLMURAMOYL-L-ALANINE AMIDASE AMIC"/>
    <property type="match status" value="1"/>
</dbReference>
<gene>
    <name evidence="4" type="ORF">BRCON_2114</name>
</gene>
<evidence type="ECO:0000259" key="3">
    <source>
        <dbReference type="SMART" id="SM00646"/>
    </source>
</evidence>
<dbReference type="PANTHER" id="PTHR30404">
    <property type="entry name" value="N-ACETYLMURAMOYL-L-ALANINE AMIDASE"/>
    <property type="match status" value="1"/>
</dbReference>
<dbReference type="EMBL" id="CP030759">
    <property type="protein sequence ID" value="AXA36891.1"/>
    <property type="molecule type" value="Genomic_DNA"/>
</dbReference>
<dbReference type="Proteomes" id="UP000262583">
    <property type="component" value="Chromosome"/>
</dbReference>
<evidence type="ECO:0000256" key="2">
    <source>
        <dbReference type="SAM" id="SignalP"/>
    </source>
</evidence>
<dbReference type="Gene3D" id="2.60.40.10">
    <property type="entry name" value="Immunoglobulins"/>
    <property type="match status" value="1"/>
</dbReference>
<dbReference type="InterPro" id="IPR002508">
    <property type="entry name" value="MurNAc-LAA_cat"/>
</dbReference>
<dbReference type="GO" id="GO:0008745">
    <property type="term" value="F:N-acetylmuramoyl-L-alanine amidase activity"/>
    <property type="evidence" value="ECO:0007669"/>
    <property type="project" value="InterPro"/>
</dbReference>
<feature type="domain" description="MurNAc-LAA" evidence="3">
    <location>
        <begin position="494"/>
        <end position="608"/>
    </location>
</feature>
<dbReference type="Gene3D" id="3.40.630.40">
    <property type="entry name" value="Zn-dependent exopeptidases"/>
    <property type="match status" value="1"/>
</dbReference>
<evidence type="ECO:0000313" key="5">
    <source>
        <dbReference type="Proteomes" id="UP000262583"/>
    </source>
</evidence>
<reference evidence="4 5" key="1">
    <citation type="submission" date="2018-05" db="EMBL/GenBank/DDBJ databases">
        <title>A metagenomic window into the 2 km-deep terrestrial subsurface aquifer revealed taxonomically and functionally diverse microbial community comprising novel uncultured bacterial lineages.</title>
        <authorList>
            <person name="Kadnikov V.V."/>
            <person name="Mardanov A.V."/>
            <person name="Beletsky A.V."/>
            <person name="Banks D."/>
            <person name="Pimenov N.V."/>
            <person name="Frank Y.A."/>
            <person name="Karnachuk O.V."/>
            <person name="Ravin N.V."/>
        </authorList>
    </citation>
    <scope>NUCLEOTIDE SEQUENCE [LARGE SCALE GENOMIC DNA]</scope>
    <source>
        <strain evidence="4">BY</strain>
    </source>
</reference>
<name>A0A2Z4Y6T5_SUMC1</name>
<dbReference type="GO" id="GO:0030288">
    <property type="term" value="C:outer membrane-bounded periplasmic space"/>
    <property type="evidence" value="ECO:0007669"/>
    <property type="project" value="TreeGrafter"/>
</dbReference>
<organism evidence="4 5">
    <name type="scientific">Sumerlaea chitinivorans</name>
    <dbReference type="NCBI Taxonomy" id="2250252"/>
    <lineage>
        <taxon>Bacteria</taxon>
        <taxon>Candidatus Sumerlaeota</taxon>
        <taxon>Candidatus Sumerlaeia</taxon>
        <taxon>Candidatus Sumerlaeales</taxon>
        <taxon>Candidatus Sumerlaeaceae</taxon>
        <taxon>Candidatus Sumerlaea</taxon>
    </lineage>
</organism>
<keyword evidence="2" id="KW-0732">Signal</keyword>
<proteinExistence type="predicted"/>
<dbReference type="Pfam" id="PF01520">
    <property type="entry name" value="Amidase_3"/>
    <property type="match status" value="1"/>
</dbReference>
<dbReference type="InterPro" id="IPR050695">
    <property type="entry name" value="N-acetylmuramoyl_amidase_3"/>
</dbReference>
<dbReference type="CDD" id="cd02696">
    <property type="entry name" value="MurNAc-LAA"/>
    <property type="match status" value="1"/>
</dbReference>
<dbReference type="KEGG" id="schv:BRCON_2114"/>